<proteinExistence type="predicted"/>
<comment type="caution">
    <text evidence="2">The sequence shown here is derived from an EMBL/GenBank/DDBJ whole genome shotgun (WGS) entry which is preliminary data.</text>
</comment>
<reference evidence="2 3" key="1">
    <citation type="journal article" date="2018" name="Front. Plant Sci.">
        <title>Red Clover (Trifolium pratense) and Zigzag Clover (T. medium) - A Picture of Genomic Similarities and Differences.</title>
        <authorList>
            <person name="Dluhosova J."/>
            <person name="Istvanek J."/>
            <person name="Nedelnik J."/>
            <person name="Repkova J."/>
        </authorList>
    </citation>
    <scope>NUCLEOTIDE SEQUENCE [LARGE SCALE GENOMIC DNA]</scope>
    <source>
        <strain evidence="3">cv. 10/8</strain>
        <tissue evidence="2">Leaf</tissue>
    </source>
</reference>
<evidence type="ECO:0000313" key="2">
    <source>
        <dbReference type="EMBL" id="MCI47121.1"/>
    </source>
</evidence>
<dbReference type="AlphaFoldDB" id="A0A392SDY5"/>
<accession>A0A392SDY5</accession>
<feature type="compositionally biased region" description="Pro residues" evidence="1">
    <location>
        <begin position="45"/>
        <end position="54"/>
    </location>
</feature>
<name>A0A392SDY5_9FABA</name>
<keyword evidence="3" id="KW-1185">Reference proteome</keyword>
<feature type="non-terminal residue" evidence="2">
    <location>
        <position position="1"/>
    </location>
</feature>
<evidence type="ECO:0000256" key="1">
    <source>
        <dbReference type="SAM" id="MobiDB-lite"/>
    </source>
</evidence>
<protein>
    <submittedName>
        <fullName evidence="2">Uncharacterized protein</fullName>
    </submittedName>
</protein>
<organism evidence="2 3">
    <name type="scientific">Trifolium medium</name>
    <dbReference type="NCBI Taxonomy" id="97028"/>
    <lineage>
        <taxon>Eukaryota</taxon>
        <taxon>Viridiplantae</taxon>
        <taxon>Streptophyta</taxon>
        <taxon>Embryophyta</taxon>
        <taxon>Tracheophyta</taxon>
        <taxon>Spermatophyta</taxon>
        <taxon>Magnoliopsida</taxon>
        <taxon>eudicotyledons</taxon>
        <taxon>Gunneridae</taxon>
        <taxon>Pentapetalae</taxon>
        <taxon>rosids</taxon>
        <taxon>fabids</taxon>
        <taxon>Fabales</taxon>
        <taxon>Fabaceae</taxon>
        <taxon>Papilionoideae</taxon>
        <taxon>50 kb inversion clade</taxon>
        <taxon>NPAAA clade</taxon>
        <taxon>Hologalegina</taxon>
        <taxon>IRL clade</taxon>
        <taxon>Trifolieae</taxon>
        <taxon>Trifolium</taxon>
    </lineage>
</organism>
<sequence>VKQSVITDGKHLDLIDYPEFGSGCQSQSLTNSSSQENRDDDVTSTPPPPHSTPS</sequence>
<feature type="region of interest" description="Disordered" evidence="1">
    <location>
        <begin position="15"/>
        <end position="54"/>
    </location>
</feature>
<dbReference type="Proteomes" id="UP000265520">
    <property type="component" value="Unassembled WGS sequence"/>
</dbReference>
<feature type="compositionally biased region" description="Polar residues" evidence="1">
    <location>
        <begin position="23"/>
        <end position="35"/>
    </location>
</feature>
<evidence type="ECO:0000313" key="3">
    <source>
        <dbReference type="Proteomes" id="UP000265520"/>
    </source>
</evidence>
<dbReference type="EMBL" id="LXQA010367599">
    <property type="protein sequence ID" value="MCI47121.1"/>
    <property type="molecule type" value="Genomic_DNA"/>
</dbReference>